<comment type="caution">
    <text evidence="6">The sequence shown here is derived from an EMBL/GenBank/DDBJ whole genome shotgun (WGS) entry which is preliminary data.</text>
</comment>
<gene>
    <name evidence="6" type="primary">SEC5</name>
    <name evidence="6" type="ORF">OC842_001105</name>
</gene>
<comment type="similarity">
    <text evidence="1 4">Belongs to the SEC5 family.</text>
</comment>
<dbReference type="Pfam" id="PF15469">
    <property type="entry name" value="Sec5"/>
    <property type="match status" value="1"/>
</dbReference>
<dbReference type="EMBL" id="JAPDMQ010000037">
    <property type="protein sequence ID" value="KAK0538982.1"/>
    <property type="molecule type" value="Genomic_DNA"/>
</dbReference>
<evidence type="ECO:0000256" key="4">
    <source>
        <dbReference type="RuleBase" id="RU365069"/>
    </source>
</evidence>
<evidence type="ECO:0000256" key="3">
    <source>
        <dbReference type="ARBA" id="ARBA00022483"/>
    </source>
</evidence>
<sequence>MALAFGDLDEALMLKTYKLETQDAVTWSEATAEDDIDVDLSTATATAPNTAASAKPSATTKAAAAAAALTNLAEQSDPLGLRPHLGHVRDLDPAQRPNILLSSKQFDSKLFLSSVHPDATFADLSRGVRFLHQSVEQRSEALKVLVEQNFDRFVAVKATTDGVYREMKESDDGPLREDSDYGAKELKEQLAAASGKADQVFTPLLENSLKTLKLRSTLGVFERSKFFFNLPGTLSENIEAGRYDVALRDYKKGKFFLESKPGQLFAFNLPPAAAGAGADAAARGTLRQQEQQQRIFAKVWDAVEGTMQQMQTRLFAMIQEPKRSVEEQEKTIELLLELNPKEDPVAVFLESQRNHMRSLMKKVFDSASKRMQNYAVQEMIPLDEKDKARNLQACIRVLQAHSKNFEKLHGWEHWQAIHDMVRSLSDVIRQLMPSFWRIAQDHASGRLERGGAANGASSKLSTNTSVYGQQQAERLNAQSRAWAMEAIESYVSILSKFFSLTDVGILGRQALSPLPSWVPRDSCSVSAAHWMRGILTELNEAIRDICALNVGGGAANASLKSLLANARFNMTEVLCNLWEHDAAIFHMLEDWTLDTDAPSTTLFLRDLALFQRNNVKEAFSIAGGKVEDGKARERSIPAEFTGRIKASFLNGLYTFLDGLVQLAFSEYDPLDPTTSTSEKVFADTNVSIDVRELDARILLGVTNIDHLRRTVLPALFQLISDSLHVKMAEDLKTVEEVAQQLDGILFDDYVKRKSDIISDILQEGILKSGINWSTIPKPSEVHPFIYNALLALVQVHAQVRAVAKPLVNRTITALLEQLAQVTYECFMEVPRFGMGGMLQATLEIEFVHQTLAQYVSEEAEQRLNKVYALLSSKYQRSSSSKGGSAADEAELIRVELDAVKKTLSASRRMTALEYLCFRPAKSRSAKK</sequence>
<evidence type="ECO:0000256" key="2">
    <source>
        <dbReference type="ARBA" id="ARBA00022448"/>
    </source>
</evidence>
<accession>A0AAN6GFM9</accession>
<reference evidence="6" key="1">
    <citation type="journal article" date="2023" name="PhytoFront">
        <title>Draft Genome Resources of Seven Strains of Tilletia horrida, Causal Agent of Kernel Smut of Rice.</title>
        <authorList>
            <person name="Khanal S."/>
            <person name="Antony Babu S."/>
            <person name="Zhou X.G."/>
        </authorList>
    </citation>
    <scope>NUCLEOTIDE SEQUENCE</scope>
    <source>
        <strain evidence="6">TX3</strain>
    </source>
</reference>
<dbReference type="GO" id="GO:0000145">
    <property type="term" value="C:exocyst"/>
    <property type="evidence" value="ECO:0007669"/>
    <property type="project" value="UniProtKB-UniRule"/>
</dbReference>
<dbReference type="AlphaFoldDB" id="A0AAN6GFM9"/>
<name>A0AAN6GFM9_9BASI</name>
<dbReference type="PANTHER" id="PTHR13043:SF1">
    <property type="entry name" value="EXOCYST COMPLEX COMPONENT 2"/>
    <property type="match status" value="1"/>
</dbReference>
<dbReference type="GO" id="GO:0006893">
    <property type="term" value="P:Golgi to plasma membrane transport"/>
    <property type="evidence" value="ECO:0007669"/>
    <property type="project" value="UniProtKB-UniRule"/>
</dbReference>
<keyword evidence="2 4" id="KW-0813">Transport</keyword>
<organism evidence="6 7">
    <name type="scientific">Tilletia horrida</name>
    <dbReference type="NCBI Taxonomy" id="155126"/>
    <lineage>
        <taxon>Eukaryota</taxon>
        <taxon>Fungi</taxon>
        <taxon>Dikarya</taxon>
        <taxon>Basidiomycota</taxon>
        <taxon>Ustilaginomycotina</taxon>
        <taxon>Exobasidiomycetes</taxon>
        <taxon>Tilletiales</taxon>
        <taxon>Tilletiaceae</taxon>
        <taxon>Tilletia</taxon>
    </lineage>
</organism>
<proteinExistence type="inferred from homology"/>
<comment type="subunit">
    <text evidence="4">Component of the exocyst complex.</text>
</comment>
<evidence type="ECO:0000313" key="7">
    <source>
        <dbReference type="Proteomes" id="UP001176521"/>
    </source>
</evidence>
<keyword evidence="7" id="KW-1185">Reference proteome</keyword>
<evidence type="ECO:0000256" key="1">
    <source>
        <dbReference type="ARBA" id="ARBA00010578"/>
    </source>
</evidence>
<protein>
    <recommendedName>
        <fullName evidence="4">Exocyst complex component SEC5</fullName>
    </recommendedName>
</protein>
<dbReference type="Proteomes" id="UP001176521">
    <property type="component" value="Unassembled WGS sequence"/>
</dbReference>
<keyword evidence="4" id="KW-0653">Protein transport</keyword>
<dbReference type="GO" id="GO:0006887">
    <property type="term" value="P:exocytosis"/>
    <property type="evidence" value="ECO:0007669"/>
    <property type="project" value="UniProtKB-KW"/>
</dbReference>
<feature type="domain" description="Exocyst complex component EXOC2/Sec5 N-terminal" evidence="5">
    <location>
        <begin position="76"/>
        <end position="917"/>
    </location>
</feature>
<evidence type="ECO:0000313" key="6">
    <source>
        <dbReference type="EMBL" id="KAK0538982.1"/>
    </source>
</evidence>
<dbReference type="InterPro" id="IPR029175">
    <property type="entry name" value="EXOC2/Sec5"/>
</dbReference>
<dbReference type="InterPro" id="IPR039481">
    <property type="entry name" value="EXOC2/Sec5_N_dom"/>
</dbReference>
<dbReference type="PANTHER" id="PTHR13043">
    <property type="entry name" value="EXOCYST COMPLEX COMPONENT SEC5"/>
    <property type="match status" value="1"/>
</dbReference>
<dbReference type="GO" id="GO:0015031">
    <property type="term" value="P:protein transport"/>
    <property type="evidence" value="ECO:0007669"/>
    <property type="project" value="UniProtKB-KW"/>
</dbReference>
<comment type="function">
    <text evidence="4">Component of the exocyst complex involved in the docking of exocytic vesicles with fusion sites on the plasma membrane.</text>
</comment>
<evidence type="ECO:0000259" key="5">
    <source>
        <dbReference type="Pfam" id="PF15469"/>
    </source>
</evidence>
<keyword evidence="3 4" id="KW-0268">Exocytosis</keyword>